<feature type="compositionally biased region" description="Polar residues" evidence="1">
    <location>
        <begin position="128"/>
        <end position="140"/>
    </location>
</feature>
<keyword evidence="3" id="KW-1185">Reference proteome</keyword>
<gene>
    <name evidence="2" type="ORF">SK128_001752</name>
</gene>
<dbReference type="AlphaFoldDB" id="A0AAN8XKQ0"/>
<evidence type="ECO:0000313" key="3">
    <source>
        <dbReference type="Proteomes" id="UP001381693"/>
    </source>
</evidence>
<evidence type="ECO:0000256" key="1">
    <source>
        <dbReference type="SAM" id="MobiDB-lite"/>
    </source>
</evidence>
<evidence type="ECO:0000313" key="2">
    <source>
        <dbReference type="EMBL" id="KAK7084596.1"/>
    </source>
</evidence>
<reference evidence="2 3" key="1">
    <citation type="submission" date="2023-11" db="EMBL/GenBank/DDBJ databases">
        <title>Halocaridina rubra genome assembly.</title>
        <authorList>
            <person name="Smith C."/>
        </authorList>
    </citation>
    <scope>NUCLEOTIDE SEQUENCE [LARGE SCALE GENOMIC DNA]</scope>
    <source>
        <strain evidence="2">EP-1</strain>
        <tissue evidence="2">Whole</tissue>
    </source>
</reference>
<organism evidence="2 3">
    <name type="scientific">Halocaridina rubra</name>
    <name type="common">Hawaiian red shrimp</name>
    <dbReference type="NCBI Taxonomy" id="373956"/>
    <lineage>
        <taxon>Eukaryota</taxon>
        <taxon>Metazoa</taxon>
        <taxon>Ecdysozoa</taxon>
        <taxon>Arthropoda</taxon>
        <taxon>Crustacea</taxon>
        <taxon>Multicrustacea</taxon>
        <taxon>Malacostraca</taxon>
        <taxon>Eumalacostraca</taxon>
        <taxon>Eucarida</taxon>
        <taxon>Decapoda</taxon>
        <taxon>Pleocyemata</taxon>
        <taxon>Caridea</taxon>
        <taxon>Atyoidea</taxon>
        <taxon>Atyidae</taxon>
        <taxon>Halocaridina</taxon>
    </lineage>
</organism>
<name>A0AAN8XKQ0_HALRR</name>
<accession>A0AAN8XKQ0</accession>
<proteinExistence type="predicted"/>
<dbReference type="EMBL" id="JAXCGZ010002037">
    <property type="protein sequence ID" value="KAK7084596.1"/>
    <property type="molecule type" value="Genomic_DNA"/>
</dbReference>
<dbReference type="Proteomes" id="UP001381693">
    <property type="component" value="Unassembled WGS sequence"/>
</dbReference>
<comment type="caution">
    <text evidence="2">The sequence shown here is derived from an EMBL/GenBank/DDBJ whole genome shotgun (WGS) entry which is preliminary data.</text>
</comment>
<feature type="region of interest" description="Disordered" evidence="1">
    <location>
        <begin position="124"/>
        <end position="146"/>
    </location>
</feature>
<sequence>MNCFSSENALPDLILSSPPTPLSSTTDALAPFAHPTYYPLTPSPTPTSPGGCLRCRNSTGRVGHMAFSRPDPADSSNKVQLKLDHIQTVRQRLHEEPEEWLVDQNFCQRQKTLPQLTWDLPPPRHQQKANPAQQNISPSERNPKGLVSVRGCSVEEAGTSSEGPGRNILAFRQIGVGLRLVADQFHLQYSVVNIDGSLILV</sequence>
<protein>
    <submittedName>
        <fullName evidence="2">Uncharacterized protein</fullName>
    </submittedName>
</protein>